<dbReference type="Proteomes" id="UP000829196">
    <property type="component" value="Unassembled WGS sequence"/>
</dbReference>
<keyword evidence="5" id="KW-1185">Reference proteome</keyword>
<dbReference type="InterPro" id="IPR032795">
    <property type="entry name" value="DUF3741-assoc"/>
</dbReference>
<feature type="compositionally biased region" description="Basic and acidic residues" evidence="1">
    <location>
        <begin position="194"/>
        <end position="212"/>
    </location>
</feature>
<dbReference type="EMBL" id="JAGYWB010000007">
    <property type="protein sequence ID" value="KAI0516334.1"/>
    <property type="molecule type" value="Genomic_DNA"/>
</dbReference>
<proteinExistence type="predicted"/>
<dbReference type="InterPro" id="IPR025486">
    <property type="entry name" value="DUF4378"/>
</dbReference>
<feature type="compositionally biased region" description="Polar residues" evidence="1">
    <location>
        <begin position="150"/>
        <end position="163"/>
    </location>
</feature>
<protein>
    <recommendedName>
        <fullName evidence="6">Protein LONGIFOLIA 1</fullName>
    </recommendedName>
</protein>
<feature type="domain" description="DUF4378" evidence="2">
    <location>
        <begin position="615"/>
        <end position="756"/>
    </location>
</feature>
<reference evidence="4" key="1">
    <citation type="journal article" date="2022" name="Front. Genet.">
        <title>Chromosome-Scale Assembly of the Dendrobium nobile Genome Provides Insights Into the Molecular Mechanism of the Biosynthesis of the Medicinal Active Ingredient of Dendrobium.</title>
        <authorList>
            <person name="Xu Q."/>
            <person name="Niu S.-C."/>
            <person name="Li K.-L."/>
            <person name="Zheng P.-J."/>
            <person name="Zhang X.-J."/>
            <person name="Jia Y."/>
            <person name="Liu Y."/>
            <person name="Niu Y.-X."/>
            <person name="Yu L.-H."/>
            <person name="Chen D.-F."/>
            <person name="Zhang G.-Q."/>
        </authorList>
    </citation>
    <scope>NUCLEOTIDE SEQUENCE</scope>
    <source>
        <tissue evidence="4">Leaf</tissue>
    </source>
</reference>
<evidence type="ECO:0000256" key="1">
    <source>
        <dbReference type="SAM" id="MobiDB-lite"/>
    </source>
</evidence>
<dbReference type="Pfam" id="PF14383">
    <property type="entry name" value="VARLMGL"/>
    <property type="match status" value="1"/>
</dbReference>
<organism evidence="4 5">
    <name type="scientific">Dendrobium nobile</name>
    <name type="common">Orchid</name>
    <dbReference type="NCBI Taxonomy" id="94219"/>
    <lineage>
        <taxon>Eukaryota</taxon>
        <taxon>Viridiplantae</taxon>
        <taxon>Streptophyta</taxon>
        <taxon>Embryophyta</taxon>
        <taxon>Tracheophyta</taxon>
        <taxon>Spermatophyta</taxon>
        <taxon>Magnoliopsida</taxon>
        <taxon>Liliopsida</taxon>
        <taxon>Asparagales</taxon>
        <taxon>Orchidaceae</taxon>
        <taxon>Epidendroideae</taxon>
        <taxon>Malaxideae</taxon>
        <taxon>Dendrobiinae</taxon>
        <taxon>Dendrobium</taxon>
    </lineage>
</organism>
<evidence type="ECO:0000313" key="4">
    <source>
        <dbReference type="EMBL" id="KAI0516334.1"/>
    </source>
</evidence>
<evidence type="ECO:0000313" key="5">
    <source>
        <dbReference type="Proteomes" id="UP000829196"/>
    </source>
</evidence>
<dbReference type="InterPro" id="IPR033334">
    <property type="entry name" value="LNG1/2"/>
</dbReference>
<gene>
    <name evidence="4" type="ORF">KFK09_009006</name>
</gene>
<evidence type="ECO:0008006" key="6">
    <source>
        <dbReference type="Google" id="ProtNLM"/>
    </source>
</evidence>
<dbReference type="OrthoDB" id="1929599at2759"/>
<name>A0A8T3BLN3_DENNO</name>
<dbReference type="GO" id="GO:0051513">
    <property type="term" value="P:regulation of monopolar cell growth"/>
    <property type="evidence" value="ECO:0007669"/>
    <property type="project" value="InterPro"/>
</dbReference>
<sequence>MMPGIGVVRGVPNHRNLEEQIERQMGCMTGFIQLFDRQQILTGKRFYSAKRLPSSLVAGSASPSEKSEISTFSVFKEVPEYLFSPSPDGSASSLENDLPTNFPARHTLPLPVFEGKDGVKSSWKLREAPRLSLDSRANVDAKGKLRPREIQTTPTAFTLNLSEASEGGDNQEKQRRSPSVVARLMGLEELPIEEAPKRPELRRSASESRAYRDLSPFDSQNPFPISSEEGFRLQKQDYQSMKSPETKPEPPRLTPGLFQRRSFEAQEFFPEPKRLGSLYGELEKRLRMRGIQEPARDLETLKQILEALQLKGLLHSKQTEHHDTARLNNFHDRRPSSSAAIQPPIVVMKPVPKTPTRLAGSELPTLPSRSIPPRRVPMQEPIPPARIRRDRLELDRNFRSAGRQSPTMPEPSLPPRTPSDPPKRRRPLKDEGQSSPLPQRRVPPAQSPKSSPKRLGSGQSGPQKTRRQTAHIPPKDVYSTAEDDTSTVSDMSTASQFEFERAINEDYRSGRSLLERCDKLLHSIAAITSSAEQVIPADRQLSPVSVLDSSLHSDESSTSSLPKRAIGFNDKLTEWHGEHAEHWDHQPKSAAGSNYFSGSPDPESTLDHHHHQPDDYAFVLDVLHESDLHRSGGDDDAFAAIENRHRTATSSTLHRRLIFDTVTELVNRKRHFSPWDNFSGAVAATNATSLIREVWEEICQIQQRIPAADVMEATCSVIKKDMAATSDREQGWGVSAEEMSEAVLHIERQVFKDLVADTIRELADLTGRCRRTVALSRRKLVF</sequence>
<dbReference type="Pfam" id="PF14309">
    <property type="entry name" value="DUF4378"/>
    <property type="match status" value="1"/>
</dbReference>
<dbReference type="AlphaFoldDB" id="A0A8T3BLN3"/>
<dbReference type="PANTHER" id="PTHR31680:SF12">
    <property type="entry name" value="OS11G0587300 PROTEIN"/>
    <property type="match status" value="1"/>
</dbReference>
<feature type="region of interest" description="Disordered" evidence="1">
    <location>
        <begin position="192"/>
        <end position="226"/>
    </location>
</feature>
<feature type="compositionally biased region" description="Basic and acidic residues" evidence="1">
    <location>
        <begin position="326"/>
        <end position="335"/>
    </location>
</feature>
<feature type="region of interest" description="Disordered" evidence="1">
    <location>
        <begin position="236"/>
        <end position="255"/>
    </location>
</feature>
<evidence type="ECO:0000259" key="3">
    <source>
        <dbReference type="Pfam" id="PF14383"/>
    </source>
</evidence>
<feature type="region of interest" description="Disordered" evidence="1">
    <location>
        <begin position="142"/>
        <end position="177"/>
    </location>
</feature>
<dbReference type="PANTHER" id="PTHR31680">
    <property type="entry name" value="LONGIFOLIA PROTEIN"/>
    <property type="match status" value="1"/>
</dbReference>
<evidence type="ECO:0000259" key="2">
    <source>
        <dbReference type="Pfam" id="PF14309"/>
    </source>
</evidence>
<feature type="region of interest" description="Disordered" evidence="1">
    <location>
        <begin position="326"/>
        <end position="492"/>
    </location>
</feature>
<feature type="region of interest" description="Disordered" evidence="1">
    <location>
        <begin position="582"/>
        <end position="610"/>
    </location>
</feature>
<comment type="caution">
    <text evidence="4">The sequence shown here is derived from an EMBL/GenBank/DDBJ whole genome shotgun (WGS) entry which is preliminary data.</text>
</comment>
<accession>A0A8T3BLN3</accession>
<feature type="domain" description="DUF3741" evidence="3">
    <location>
        <begin position="169"/>
        <end position="191"/>
    </location>
</feature>
<feature type="compositionally biased region" description="Pro residues" evidence="1">
    <location>
        <begin position="408"/>
        <end position="420"/>
    </location>
</feature>